<dbReference type="EMBL" id="NIZV01000374">
    <property type="protein sequence ID" value="RSL92648.1"/>
    <property type="molecule type" value="Genomic_DNA"/>
</dbReference>
<dbReference type="InterPro" id="IPR010497">
    <property type="entry name" value="Epoxide_hydro_N"/>
</dbReference>
<keyword evidence="4" id="KW-0732">Signal</keyword>
<name>A0A428SSA7_9HYPO</name>
<evidence type="ECO:0000256" key="3">
    <source>
        <dbReference type="ARBA" id="ARBA00022801"/>
    </source>
</evidence>
<accession>A0A428SSA7</accession>
<keyword evidence="2" id="KW-0058">Aromatic hydrocarbons catabolism</keyword>
<protein>
    <recommendedName>
        <fullName evidence="5">Epoxide hydrolase N-terminal domain-containing protein</fullName>
    </recommendedName>
</protein>
<dbReference type="PRINTS" id="PR00412">
    <property type="entry name" value="EPOXHYDRLASE"/>
</dbReference>
<proteinExistence type="inferred from homology"/>
<dbReference type="GO" id="GO:0004301">
    <property type="term" value="F:epoxide hydrolase activity"/>
    <property type="evidence" value="ECO:0007669"/>
    <property type="project" value="TreeGrafter"/>
</dbReference>
<sequence>MVRLSISGVLSALLALTTAKSLPPSKENFHLRPFHIDLSRNVPRMIELARDYRLPDKPEYPGVGSSMGIDLDVLKSLRKQWLSDFDWKTEQANLNKLHHYTTTIEGLSIHFVHHKSNQPNAIPLLLNHGWPGSFLEFIPIIEPLLKKSKTSTGKPISFDIIIPSLPGYAFSSPPPEGWTVEDTARVFNTLMTDVLGYKKFAVHGTDLGAPIAYHLYDAFNATTRAAHFVFMPFYPLTPDEIVARNITLSLGEEFTEQNFVRWATTEAGYFQEHSYQPNTIGLALYNNPVGQLAWIGEKFIN</sequence>
<evidence type="ECO:0000256" key="1">
    <source>
        <dbReference type="ARBA" id="ARBA00010088"/>
    </source>
</evidence>
<dbReference type="Gene3D" id="3.40.50.1820">
    <property type="entry name" value="alpha/beta hydrolase"/>
    <property type="match status" value="1"/>
</dbReference>
<dbReference type="Pfam" id="PF06441">
    <property type="entry name" value="EHN"/>
    <property type="match status" value="1"/>
</dbReference>
<feature type="non-terminal residue" evidence="6">
    <location>
        <position position="301"/>
    </location>
</feature>
<gene>
    <name evidence="6" type="ORF">CDV31_015054</name>
</gene>
<reference evidence="6 7" key="1">
    <citation type="submission" date="2017-06" db="EMBL/GenBank/DDBJ databases">
        <title>Cmopartive genomic analysis of Ambrosia Fusariam Clade fungi.</title>
        <authorList>
            <person name="Stajich J.E."/>
            <person name="Carrillo J."/>
            <person name="Kijimoto T."/>
            <person name="Eskalen A."/>
            <person name="O'Donnell K."/>
            <person name="Kasson M."/>
        </authorList>
    </citation>
    <scope>NUCLEOTIDE SEQUENCE [LARGE SCALE GENOMIC DNA]</scope>
    <source>
        <strain evidence="6 7">NRRL 20438</strain>
    </source>
</reference>
<dbReference type="GO" id="GO:0097176">
    <property type="term" value="P:epoxide metabolic process"/>
    <property type="evidence" value="ECO:0007669"/>
    <property type="project" value="TreeGrafter"/>
</dbReference>
<dbReference type="InterPro" id="IPR000639">
    <property type="entry name" value="Epox_hydrolase-like"/>
</dbReference>
<dbReference type="PANTHER" id="PTHR21661">
    <property type="entry name" value="EPOXIDE HYDROLASE 1-RELATED"/>
    <property type="match status" value="1"/>
</dbReference>
<dbReference type="Proteomes" id="UP000288429">
    <property type="component" value="Unassembled WGS sequence"/>
</dbReference>
<comment type="similarity">
    <text evidence="1">Belongs to the peptidase S33 family.</text>
</comment>
<keyword evidence="3" id="KW-0378">Hydrolase</keyword>
<dbReference type="PANTHER" id="PTHR21661:SF35">
    <property type="entry name" value="EPOXIDE HYDROLASE"/>
    <property type="match status" value="1"/>
</dbReference>
<comment type="caution">
    <text evidence="6">The sequence shown here is derived from an EMBL/GenBank/DDBJ whole genome shotgun (WGS) entry which is preliminary data.</text>
</comment>
<dbReference type="PIRSF" id="PIRSF001112">
    <property type="entry name" value="Epoxide_hydrolase"/>
    <property type="match status" value="1"/>
</dbReference>
<dbReference type="SUPFAM" id="SSF53474">
    <property type="entry name" value="alpha/beta-Hydrolases"/>
    <property type="match status" value="1"/>
</dbReference>
<feature type="chain" id="PRO_5019232474" description="Epoxide hydrolase N-terminal domain-containing protein" evidence="4">
    <location>
        <begin position="20"/>
        <end position="301"/>
    </location>
</feature>
<organism evidence="6 7">
    <name type="scientific">Fusarium ambrosium</name>
    <dbReference type="NCBI Taxonomy" id="131363"/>
    <lineage>
        <taxon>Eukaryota</taxon>
        <taxon>Fungi</taxon>
        <taxon>Dikarya</taxon>
        <taxon>Ascomycota</taxon>
        <taxon>Pezizomycotina</taxon>
        <taxon>Sordariomycetes</taxon>
        <taxon>Hypocreomycetidae</taxon>
        <taxon>Hypocreales</taxon>
        <taxon>Nectriaceae</taxon>
        <taxon>Fusarium</taxon>
        <taxon>Fusarium solani species complex</taxon>
    </lineage>
</organism>
<feature type="domain" description="Epoxide hydrolase N-terminal" evidence="5">
    <location>
        <begin position="32"/>
        <end position="137"/>
    </location>
</feature>
<evidence type="ECO:0000256" key="2">
    <source>
        <dbReference type="ARBA" id="ARBA00022797"/>
    </source>
</evidence>
<evidence type="ECO:0000313" key="7">
    <source>
        <dbReference type="Proteomes" id="UP000288429"/>
    </source>
</evidence>
<dbReference type="InterPro" id="IPR016292">
    <property type="entry name" value="Epoxide_hydrolase"/>
</dbReference>
<evidence type="ECO:0000313" key="6">
    <source>
        <dbReference type="EMBL" id="RSL92648.1"/>
    </source>
</evidence>
<feature type="signal peptide" evidence="4">
    <location>
        <begin position="1"/>
        <end position="19"/>
    </location>
</feature>
<dbReference type="InterPro" id="IPR029058">
    <property type="entry name" value="AB_hydrolase_fold"/>
</dbReference>
<dbReference type="AlphaFoldDB" id="A0A428SSA7"/>
<evidence type="ECO:0000259" key="5">
    <source>
        <dbReference type="Pfam" id="PF06441"/>
    </source>
</evidence>
<keyword evidence="7" id="KW-1185">Reference proteome</keyword>
<evidence type="ECO:0000256" key="4">
    <source>
        <dbReference type="SAM" id="SignalP"/>
    </source>
</evidence>